<dbReference type="PANTHER" id="PTHR43328:SF1">
    <property type="entry name" value="N-ACETYLTRANSFERASE DOMAIN-CONTAINING PROTEIN"/>
    <property type="match status" value="1"/>
</dbReference>
<dbReference type="PANTHER" id="PTHR43328">
    <property type="entry name" value="ACETYLTRANSFERASE-RELATED"/>
    <property type="match status" value="1"/>
</dbReference>
<sequence length="166" mass="18040">MTLASSSHARPAVLLREVRDDDLPVFFSHMSDPESVRVAAFAAEDPTDRARFDSHWARLRASDDLIRTVLADGEVAGHAAVYGPPDHREVTYWVDRAHWGRGIATAALSALVGLVPQRPLHARAAADNTGSIRVLQKCGFEIVGHDRGFANARGAEIDEVVLALAR</sequence>
<dbReference type="Pfam" id="PF13302">
    <property type="entry name" value="Acetyltransf_3"/>
    <property type="match status" value="1"/>
</dbReference>
<dbReference type="GO" id="GO:0016747">
    <property type="term" value="F:acyltransferase activity, transferring groups other than amino-acyl groups"/>
    <property type="evidence" value="ECO:0007669"/>
    <property type="project" value="InterPro"/>
</dbReference>
<reference evidence="2" key="1">
    <citation type="submission" date="2022-10" db="EMBL/GenBank/DDBJ databases">
        <title>The complete genomes of actinobacterial strains from the NBC collection.</title>
        <authorList>
            <person name="Joergensen T.S."/>
            <person name="Alvarez Arevalo M."/>
            <person name="Sterndorff E.B."/>
            <person name="Faurdal D."/>
            <person name="Vuksanovic O."/>
            <person name="Mourched A.-S."/>
            <person name="Charusanti P."/>
            <person name="Shaw S."/>
            <person name="Blin K."/>
            <person name="Weber T."/>
        </authorList>
    </citation>
    <scope>NUCLEOTIDE SEQUENCE</scope>
    <source>
        <strain evidence="2">NBC_00060</strain>
    </source>
</reference>
<name>A0AAU2H5E7_9ACTN</name>
<gene>
    <name evidence="2" type="ORF">OHV25_27800</name>
</gene>
<accession>A0AAU2H5E7</accession>
<evidence type="ECO:0000259" key="1">
    <source>
        <dbReference type="PROSITE" id="PS51186"/>
    </source>
</evidence>
<dbReference type="InterPro" id="IPR016181">
    <property type="entry name" value="Acyl_CoA_acyltransferase"/>
</dbReference>
<proteinExistence type="predicted"/>
<evidence type="ECO:0000313" key="2">
    <source>
        <dbReference type="EMBL" id="WTU43120.1"/>
    </source>
</evidence>
<dbReference type="PROSITE" id="PS51186">
    <property type="entry name" value="GNAT"/>
    <property type="match status" value="1"/>
</dbReference>
<dbReference type="EMBL" id="CP108253">
    <property type="protein sequence ID" value="WTU43120.1"/>
    <property type="molecule type" value="Genomic_DNA"/>
</dbReference>
<dbReference type="SUPFAM" id="SSF55729">
    <property type="entry name" value="Acyl-CoA N-acyltransferases (Nat)"/>
    <property type="match status" value="1"/>
</dbReference>
<dbReference type="CDD" id="cd04301">
    <property type="entry name" value="NAT_SF"/>
    <property type="match status" value="1"/>
</dbReference>
<protein>
    <submittedName>
        <fullName evidence="2">GNAT family N-acetyltransferase</fullName>
    </submittedName>
</protein>
<dbReference type="Gene3D" id="3.40.630.30">
    <property type="match status" value="1"/>
</dbReference>
<dbReference type="InterPro" id="IPR000182">
    <property type="entry name" value="GNAT_dom"/>
</dbReference>
<organism evidence="2">
    <name type="scientific">Streptomyces sp. NBC_00060</name>
    <dbReference type="NCBI Taxonomy" id="2975636"/>
    <lineage>
        <taxon>Bacteria</taxon>
        <taxon>Bacillati</taxon>
        <taxon>Actinomycetota</taxon>
        <taxon>Actinomycetes</taxon>
        <taxon>Kitasatosporales</taxon>
        <taxon>Streptomycetaceae</taxon>
        <taxon>Streptomyces</taxon>
    </lineage>
</organism>
<feature type="domain" description="N-acetyltransferase" evidence="1">
    <location>
        <begin position="13"/>
        <end position="166"/>
    </location>
</feature>
<dbReference type="AlphaFoldDB" id="A0AAU2H5E7"/>